<dbReference type="InterPro" id="IPR001128">
    <property type="entry name" value="Cyt_P450"/>
</dbReference>
<dbReference type="SUPFAM" id="SSF48264">
    <property type="entry name" value="Cytochrome P450"/>
    <property type="match status" value="1"/>
</dbReference>
<dbReference type="Gene3D" id="1.10.630.10">
    <property type="entry name" value="Cytochrome P450"/>
    <property type="match status" value="1"/>
</dbReference>
<comment type="similarity">
    <text evidence="1 2">Belongs to the cytochrome P450 family.</text>
</comment>
<keyword evidence="4" id="KW-1185">Reference proteome</keyword>
<reference evidence="3" key="1">
    <citation type="submission" date="2022-11" db="EMBL/GenBank/DDBJ databases">
        <authorList>
            <person name="Mo P."/>
        </authorList>
    </citation>
    <scope>NUCLEOTIDE SEQUENCE</scope>
    <source>
        <strain evidence="3">HUAS 11-8</strain>
    </source>
</reference>
<dbReference type="PROSITE" id="PS00086">
    <property type="entry name" value="CYTOCHROME_P450"/>
    <property type="match status" value="1"/>
</dbReference>
<keyword evidence="2" id="KW-0479">Metal-binding</keyword>
<keyword evidence="2" id="KW-0560">Oxidoreductase</keyword>
<evidence type="ECO:0000313" key="3">
    <source>
        <dbReference type="EMBL" id="WAL67282.1"/>
    </source>
</evidence>
<evidence type="ECO:0000256" key="1">
    <source>
        <dbReference type="ARBA" id="ARBA00010617"/>
    </source>
</evidence>
<dbReference type="PRINTS" id="PR00359">
    <property type="entry name" value="BP450"/>
</dbReference>
<gene>
    <name evidence="3" type="ORF">ORV05_05715</name>
</gene>
<organism evidence="3 4">
    <name type="scientific">Amycolatopsis cynarae</name>
    <dbReference type="NCBI Taxonomy" id="2995223"/>
    <lineage>
        <taxon>Bacteria</taxon>
        <taxon>Bacillati</taxon>
        <taxon>Actinomycetota</taxon>
        <taxon>Actinomycetes</taxon>
        <taxon>Pseudonocardiales</taxon>
        <taxon>Pseudonocardiaceae</taxon>
        <taxon>Amycolatopsis</taxon>
    </lineage>
</organism>
<accession>A0ABY7B7Q2</accession>
<dbReference type="Pfam" id="PF00067">
    <property type="entry name" value="p450"/>
    <property type="match status" value="1"/>
</dbReference>
<keyword evidence="2" id="KW-0349">Heme</keyword>
<dbReference type="InterPro" id="IPR017972">
    <property type="entry name" value="Cyt_P450_CS"/>
</dbReference>
<keyword evidence="2" id="KW-0408">Iron</keyword>
<protein>
    <submittedName>
        <fullName evidence="3">Cytochrome P450</fullName>
    </submittedName>
</protein>
<proteinExistence type="inferred from homology"/>
<sequence length="402" mass="44041">MPLLDEPVQLDRDFIHDPHAVYAALRTEAPVRPAIMPRGLRVWLVTRYAEARELLADPRLSKDNQRAAELFRQRITATGQAAFSSSLAAHMLNTDPPDHTRLRKLVNKAFTARTVSRLRPRIEEIADGLLDEVAAAGAVDLLEAFAFPLPITVICELLGVPSTDRDRFRAWSNTIVSASTPERLHEDSTALAAYLAELVAAKRGKPTEDLLSDLVHVSDADDQLSEVELVSMAFLLLVAGHETTVNLIGNGVLALLRHPDQLAMLRSDPSLVPNAVEEFLRFDGPINVATVRFTTEPVGVGEVEIPEGEFVMVSLMAANRDAERFPDPDRLDVTRPAGGHLAFGHGIHYCVGAPLARLEAGIALGKLVSRFPKLELDGEAEALRWRDSTLIRALETLPVRVG</sequence>
<dbReference type="PANTHER" id="PTHR46696">
    <property type="entry name" value="P450, PUTATIVE (EUROFUNG)-RELATED"/>
    <property type="match status" value="1"/>
</dbReference>
<dbReference type="InterPro" id="IPR036396">
    <property type="entry name" value="Cyt_P450_sf"/>
</dbReference>
<dbReference type="RefSeq" id="WP_268757395.1">
    <property type="nucleotide sequence ID" value="NZ_CP113836.1"/>
</dbReference>
<keyword evidence="2" id="KW-0503">Monooxygenase</keyword>
<dbReference type="InterPro" id="IPR002397">
    <property type="entry name" value="Cyt_P450_B"/>
</dbReference>
<evidence type="ECO:0000313" key="4">
    <source>
        <dbReference type="Proteomes" id="UP001163203"/>
    </source>
</evidence>
<dbReference type="Proteomes" id="UP001163203">
    <property type="component" value="Chromosome"/>
</dbReference>
<dbReference type="CDD" id="cd11029">
    <property type="entry name" value="CYP107-like"/>
    <property type="match status" value="1"/>
</dbReference>
<name>A0ABY7B7Q2_9PSEU</name>
<dbReference type="PANTHER" id="PTHR46696:SF1">
    <property type="entry name" value="CYTOCHROME P450 YJIB-RELATED"/>
    <property type="match status" value="1"/>
</dbReference>
<evidence type="ECO:0000256" key="2">
    <source>
        <dbReference type="RuleBase" id="RU000461"/>
    </source>
</evidence>
<dbReference type="EMBL" id="CP113836">
    <property type="protein sequence ID" value="WAL67282.1"/>
    <property type="molecule type" value="Genomic_DNA"/>
</dbReference>